<evidence type="ECO:0000256" key="3">
    <source>
        <dbReference type="PROSITE-ProRule" id="PRU01191"/>
    </source>
</evidence>
<dbReference type="PANTHER" id="PTHR31636">
    <property type="entry name" value="OSJNBA0084A10.13 PROTEIN-RELATED"/>
    <property type="match status" value="1"/>
</dbReference>
<comment type="similarity">
    <text evidence="3">Belongs to the GRAS family.</text>
</comment>
<feature type="region of interest" description="Leucine repeat II (LRII)" evidence="3">
    <location>
        <begin position="366"/>
        <end position="398"/>
    </location>
</feature>
<accession>A0AAN8V079</accession>
<dbReference type="Proteomes" id="UP001370490">
    <property type="component" value="Unassembled WGS sequence"/>
</dbReference>
<comment type="caution">
    <text evidence="5">The sequence shown here is derived from an EMBL/GenBank/DDBJ whole genome shotgun (WGS) entry which is preliminary data.</text>
</comment>
<evidence type="ECO:0000256" key="4">
    <source>
        <dbReference type="SAM" id="MobiDB-lite"/>
    </source>
</evidence>
<dbReference type="AlphaFoldDB" id="A0AAN8V079"/>
<reference evidence="5 6" key="1">
    <citation type="submission" date="2023-12" db="EMBL/GenBank/DDBJ databases">
        <title>A high-quality genome assembly for Dillenia turbinata (Dilleniales).</title>
        <authorList>
            <person name="Chanderbali A."/>
        </authorList>
    </citation>
    <scope>NUCLEOTIDE SEQUENCE [LARGE SCALE GENOMIC DNA]</scope>
    <source>
        <strain evidence="5">LSX21</strain>
        <tissue evidence="5">Leaf</tissue>
    </source>
</reference>
<keyword evidence="6" id="KW-1185">Reference proteome</keyword>
<feature type="region of interest" description="SAW" evidence="3">
    <location>
        <begin position="501"/>
        <end position="575"/>
    </location>
</feature>
<feature type="region of interest" description="Disordered" evidence="4">
    <location>
        <begin position="594"/>
        <end position="613"/>
    </location>
</feature>
<protein>
    <submittedName>
        <fullName evidence="5">Transcription factor GRAS</fullName>
    </submittedName>
</protein>
<sequence length="613" mass="68281">MEEADALPFTPFILADNGFSSSKWFEESGGGAEQVQSHLYVMEGFGVRPENDILSSAIGGHQDHIASGCPLLKNPFRKQQEISFGGFGIQDGSDTNLLPPSFGFCSQVIRDLGDSVDALAIPELAESQSQNHQQYPISSLELLNNFGSGVKRLNIGFLNTPSFRKNGRELSTIEIMMLAGAKFIQSSSSVDVFPMLSHPFDSSFAGLSYEQTKDMELVLLLLSSAKKIEHHQFSRALKLLDQCDMLSSNSGNPVERLVHYLCEALRQRIGRAIGTIRSKRLRDTNEPSCHLQEELTNTTLSTLKLLQEAPFLQVAQFTGVQAILEQVASAKKWIDFMQALAAQNECPVASLKITALATSSENTVRDTGKRLTSFAESLNIPFLFQVVTMANMKDIDEELFELDADEVIAVCSSVYVSSLIAQPDLIGSLMRVIKCIRPCIMVVIEVEANHNSLVFVNRFVATLFYHGAFFDCFDDCMDRYDPIGMILEKMHFSKGIQNIVAAEGVERTMRREDWRLENIFLAIWNGGGRNVAVNTRLRTLEWQVFLPQSLLGSRRLPGHESPWVACEVNKTSCGLSFTGFLGVTVDNQLRIGKSQSQRLKKKKEDSEPYFKQN</sequence>
<proteinExistence type="inferred from homology"/>
<dbReference type="Pfam" id="PF03514">
    <property type="entry name" value="GRAS"/>
    <property type="match status" value="1"/>
</dbReference>
<evidence type="ECO:0000313" key="5">
    <source>
        <dbReference type="EMBL" id="KAK6925025.1"/>
    </source>
</evidence>
<feature type="compositionally biased region" description="Basic and acidic residues" evidence="4">
    <location>
        <begin position="602"/>
        <end position="613"/>
    </location>
</feature>
<evidence type="ECO:0000313" key="6">
    <source>
        <dbReference type="Proteomes" id="UP001370490"/>
    </source>
</evidence>
<keyword evidence="1" id="KW-0805">Transcription regulation</keyword>
<organism evidence="5 6">
    <name type="scientific">Dillenia turbinata</name>
    <dbReference type="NCBI Taxonomy" id="194707"/>
    <lineage>
        <taxon>Eukaryota</taxon>
        <taxon>Viridiplantae</taxon>
        <taxon>Streptophyta</taxon>
        <taxon>Embryophyta</taxon>
        <taxon>Tracheophyta</taxon>
        <taxon>Spermatophyta</taxon>
        <taxon>Magnoliopsida</taxon>
        <taxon>eudicotyledons</taxon>
        <taxon>Gunneridae</taxon>
        <taxon>Pentapetalae</taxon>
        <taxon>Dilleniales</taxon>
        <taxon>Dilleniaceae</taxon>
        <taxon>Dillenia</taxon>
    </lineage>
</organism>
<comment type="caution">
    <text evidence="3">Lacks conserved residue(s) required for the propagation of feature annotation.</text>
</comment>
<evidence type="ECO:0000256" key="2">
    <source>
        <dbReference type="ARBA" id="ARBA00023163"/>
    </source>
</evidence>
<evidence type="ECO:0000256" key="1">
    <source>
        <dbReference type="ARBA" id="ARBA00023015"/>
    </source>
</evidence>
<dbReference type="PROSITE" id="PS50985">
    <property type="entry name" value="GRAS"/>
    <property type="match status" value="1"/>
</dbReference>
<gene>
    <name evidence="5" type="ORF">RJ641_009351</name>
</gene>
<keyword evidence="2" id="KW-0804">Transcription</keyword>
<name>A0AAN8V079_9MAGN</name>
<dbReference type="EMBL" id="JBAMMX010000016">
    <property type="protein sequence ID" value="KAK6925025.1"/>
    <property type="molecule type" value="Genomic_DNA"/>
</dbReference>
<dbReference type="InterPro" id="IPR005202">
    <property type="entry name" value="TF_GRAS"/>
</dbReference>